<name>A0A8H4LY12_9HYPO</name>
<organism evidence="2 3">
    <name type="scientific">Ophiocordyceps sinensis</name>
    <dbReference type="NCBI Taxonomy" id="72228"/>
    <lineage>
        <taxon>Eukaryota</taxon>
        <taxon>Fungi</taxon>
        <taxon>Dikarya</taxon>
        <taxon>Ascomycota</taxon>
        <taxon>Pezizomycotina</taxon>
        <taxon>Sordariomycetes</taxon>
        <taxon>Hypocreomycetidae</taxon>
        <taxon>Hypocreales</taxon>
        <taxon>Ophiocordycipitaceae</taxon>
        <taxon>Ophiocordyceps</taxon>
    </lineage>
</organism>
<feature type="region of interest" description="Disordered" evidence="1">
    <location>
        <begin position="1"/>
        <end position="58"/>
    </location>
</feature>
<sequence>MAKTGRSPRARTTRPEQMRNAAVLTKKWNSTMDEELGLSKGVTKGSARPEVMDEEGSGEAIEWTRAKSIFEYVLATLRTRRSTSGDVEVEDGAIYAPYSRGIVLTEEGMQRSQSQETAYFVGRGTWPINSPMRFLDV</sequence>
<reference evidence="2 3" key="1">
    <citation type="journal article" date="2020" name="Genome Biol. Evol.">
        <title>A new high-quality draft genome assembly of the Chinese cordyceps Ophiocordyceps sinensis.</title>
        <authorList>
            <person name="Shu R."/>
            <person name="Zhang J."/>
            <person name="Meng Q."/>
            <person name="Zhang H."/>
            <person name="Zhou G."/>
            <person name="Li M."/>
            <person name="Wu P."/>
            <person name="Zhao Y."/>
            <person name="Chen C."/>
            <person name="Qin Q."/>
        </authorList>
    </citation>
    <scope>NUCLEOTIDE SEQUENCE [LARGE SCALE GENOMIC DNA]</scope>
    <source>
        <strain evidence="2 3">IOZ07</strain>
    </source>
</reference>
<evidence type="ECO:0000313" key="3">
    <source>
        <dbReference type="Proteomes" id="UP000557566"/>
    </source>
</evidence>
<dbReference type="OrthoDB" id="5278722at2759"/>
<proteinExistence type="predicted"/>
<dbReference type="AlphaFoldDB" id="A0A8H4LY12"/>
<protein>
    <submittedName>
        <fullName evidence="2">Uncharacterized protein</fullName>
    </submittedName>
</protein>
<gene>
    <name evidence="2" type="ORF">G6O67_005752</name>
</gene>
<keyword evidence="3" id="KW-1185">Reference proteome</keyword>
<evidence type="ECO:0000313" key="2">
    <source>
        <dbReference type="EMBL" id="KAF4507077.1"/>
    </source>
</evidence>
<comment type="caution">
    <text evidence="2">The sequence shown here is derived from an EMBL/GenBank/DDBJ whole genome shotgun (WGS) entry which is preliminary data.</text>
</comment>
<accession>A0A8H4LY12</accession>
<dbReference type="EMBL" id="JAAVMX010000006">
    <property type="protein sequence ID" value="KAF4507077.1"/>
    <property type="molecule type" value="Genomic_DNA"/>
</dbReference>
<dbReference type="Proteomes" id="UP000557566">
    <property type="component" value="Unassembled WGS sequence"/>
</dbReference>
<feature type="compositionally biased region" description="Basic residues" evidence="1">
    <location>
        <begin position="1"/>
        <end position="12"/>
    </location>
</feature>
<evidence type="ECO:0000256" key="1">
    <source>
        <dbReference type="SAM" id="MobiDB-lite"/>
    </source>
</evidence>